<organism evidence="1 2">
    <name type="scientific">Methanococcoides vulcani</name>
    <dbReference type="NCBI Taxonomy" id="1353158"/>
    <lineage>
        <taxon>Archaea</taxon>
        <taxon>Methanobacteriati</taxon>
        <taxon>Methanobacteriota</taxon>
        <taxon>Stenosarchaea group</taxon>
        <taxon>Methanomicrobia</taxon>
        <taxon>Methanosarcinales</taxon>
        <taxon>Methanosarcinaceae</taxon>
        <taxon>Methanococcoides</taxon>
    </lineage>
</organism>
<protein>
    <submittedName>
        <fullName evidence="1">Uncharacterized protein</fullName>
    </submittedName>
</protein>
<dbReference type="RefSeq" id="WP_177165232.1">
    <property type="nucleotide sequence ID" value="NZ_FOHQ01000001.1"/>
</dbReference>
<sequence length="46" mass="5572">MDESDREKELIEKVLMKQKALPENLTQEIEEAFEQFKEKSDKKKIF</sequence>
<evidence type="ECO:0000313" key="1">
    <source>
        <dbReference type="EMBL" id="SES62073.1"/>
    </source>
</evidence>
<dbReference type="Proteomes" id="UP000243338">
    <property type="component" value="Unassembled WGS sequence"/>
</dbReference>
<dbReference type="AlphaFoldDB" id="A0A1H9Y1E4"/>
<name>A0A1H9Y1E4_9EURY</name>
<proteinExistence type="predicted"/>
<keyword evidence="2" id="KW-1185">Reference proteome</keyword>
<accession>A0A1H9Y1E4</accession>
<evidence type="ECO:0000313" key="2">
    <source>
        <dbReference type="Proteomes" id="UP000243338"/>
    </source>
</evidence>
<gene>
    <name evidence="1" type="ORF">SAMN04488587_0074</name>
</gene>
<dbReference type="EMBL" id="FOHQ01000001">
    <property type="protein sequence ID" value="SES62073.1"/>
    <property type="molecule type" value="Genomic_DNA"/>
</dbReference>
<reference evidence="2" key="1">
    <citation type="submission" date="2016-10" db="EMBL/GenBank/DDBJ databases">
        <authorList>
            <person name="Varghese N."/>
            <person name="Submissions S."/>
        </authorList>
    </citation>
    <scope>NUCLEOTIDE SEQUENCE [LARGE SCALE GENOMIC DNA]</scope>
    <source>
        <strain evidence="2">SLH 33</strain>
    </source>
</reference>